<protein>
    <submittedName>
        <fullName evidence="2">ABC transporter permease subunit</fullName>
    </submittedName>
</protein>
<dbReference type="AlphaFoldDB" id="A0A9D2B218"/>
<evidence type="ECO:0000313" key="2">
    <source>
        <dbReference type="EMBL" id="HIX58268.1"/>
    </source>
</evidence>
<dbReference type="GO" id="GO:0140359">
    <property type="term" value="F:ABC-type transporter activity"/>
    <property type="evidence" value="ECO:0007669"/>
    <property type="project" value="InterPro"/>
</dbReference>
<keyword evidence="1" id="KW-0472">Membrane</keyword>
<dbReference type="Proteomes" id="UP000886817">
    <property type="component" value="Unassembled WGS sequence"/>
</dbReference>
<dbReference type="GO" id="GO:0005886">
    <property type="term" value="C:plasma membrane"/>
    <property type="evidence" value="ECO:0007669"/>
    <property type="project" value="UniProtKB-SubCell"/>
</dbReference>
<feature type="transmembrane region" description="Helical" evidence="1">
    <location>
        <begin position="246"/>
        <end position="276"/>
    </location>
</feature>
<feature type="transmembrane region" description="Helical" evidence="1">
    <location>
        <begin position="331"/>
        <end position="353"/>
    </location>
</feature>
<keyword evidence="1" id="KW-1133">Transmembrane helix</keyword>
<reference evidence="2" key="1">
    <citation type="journal article" date="2021" name="PeerJ">
        <title>Extensive microbial diversity within the chicken gut microbiome revealed by metagenomics and culture.</title>
        <authorList>
            <person name="Gilroy R."/>
            <person name="Ravi A."/>
            <person name="Getino M."/>
            <person name="Pursley I."/>
            <person name="Horton D.L."/>
            <person name="Alikhan N.F."/>
            <person name="Baker D."/>
            <person name="Gharbi K."/>
            <person name="Hall N."/>
            <person name="Watson M."/>
            <person name="Adriaenssens E.M."/>
            <person name="Foster-Nyarko E."/>
            <person name="Jarju S."/>
            <person name="Secka A."/>
            <person name="Antonio M."/>
            <person name="Oren A."/>
            <person name="Chaudhuri R.R."/>
            <person name="La Ragione R."/>
            <person name="Hildebrand F."/>
            <person name="Pallen M.J."/>
        </authorList>
    </citation>
    <scope>NUCLEOTIDE SEQUENCE</scope>
    <source>
        <strain evidence="2">ChiSjej1B19-8411</strain>
    </source>
</reference>
<evidence type="ECO:0000256" key="1">
    <source>
        <dbReference type="SAM" id="Phobius"/>
    </source>
</evidence>
<feature type="transmembrane region" description="Helical" evidence="1">
    <location>
        <begin position="203"/>
        <end position="225"/>
    </location>
</feature>
<feature type="transmembrane region" description="Helical" evidence="1">
    <location>
        <begin position="20"/>
        <end position="46"/>
    </location>
</feature>
<name>A0A9D2B218_9FIRM</name>
<dbReference type="EMBL" id="DXEX01000024">
    <property type="protein sequence ID" value="HIX58268.1"/>
    <property type="molecule type" value="Genomic_DNA"/>
</dbReference>
<evidence type="ECO:0000313" key="3">
    <source>
        <dbReference type="Proteomes" id="UP000886817"/>
    </source>
</evidence>
<sequence length="419" mass="47424">MNQLAALTAFEFRKITGRKIVWIAGGIMLLLCVFLSISDLISYTAYSQSRESESNGWELMKTYQQNARALSGEKIDDALLQDMQQSFSREETSSEDSLHIIDSSTGSQTVIESGGDTEDDTDSDILAYTPIDTYLSRIVADDAERRHISAGDFYQERNTMISDNRRDQQLEQGELEYWQQKDSQLSVPFIYEYNDGWSNLWEYATTLNFMLLLFLTICLSSLFSTEYTRRTDAVILCCRYGRRHLFLAKLLAGILFGLAAAILLFGVTLLCSLGIYGTDGFHSSLQVAFPLATRTLPLGTSVGLLFLLFLILAILYSAGILFLSETLKNSIAVMAIPVSIMILSTLIDIPYQFRTASQIFDFLPTNLFAVWELWDDRLISIFGNYVTNFQFAPLVYLLAAFLLILLTERSYRKYQVTGR</sequence>
<comment type="caution">
    <text evidence="2">The sequence shown here is derived from an EMBL/GenBank/DDBJ whole genome shotgun (WGS) entry which is preliminary data.</text>
</comment>
<feature type="transmembrane region" description="Helical" evidence="1">
    <location>
        <begin position="385"/>
        <end position="406"/>
    </location>
</feature>
<proteinExistence type="predicted"/>
<keyword evidence="1" id="KW-0812">Transmembrane</keyword>
<reference evidence="2" key="2">
    <citation type="submission" date="2021-04" db="EMBL/GenBank/DDBJ databases">
        <authorList>
            <person name="Gilroy R."/>
        </authorList>
    </citation>
    <scope>NUCLEOTIDE SEQUENCE</scope>
    <source>
        <strain evidence="2">ChiSjej1B19-8411</strain>
    </source>
</reference>
<gene>
    <name evidence="2" type="ORF">IAA45_00920</name>
</gene>
<feature type="transmembrane region" description="Helical" evidence="1">
    <location>
        <begin position="296"/>
        <end position="324"/>
    </location>
</feature>
<dbReference type="PANTHER" id="PTHR37305:SF1">
    <property type="entry name" value="MEMBRANE PROTEIN"/>
    <property type="match status" value="1"/>
</dbReference>
<organism evidence="2 3">
    <name type="scientific">Candidatus Blautia gallistercoris</name>
    <dbReference type="NCBI Taxonomy" id="2838490"/>
    <lineage>
        <taxon>Bacteria</taxon>
        <taxon>Bacillati</taxon>
        <taxon>Bacillota</taxon>
        <taxon>Clostridia</taxon>
        <taxon>Lachnospirales</taxon>
        <taxon>Lachnospiraceae</taxon>
        <taxon>Blautia</taxon>
    </lineage>
</organism>
<accession>A0A9D2B218</accession>
<dbReference type="PANTHER" id="PTHR37305">
    <property type="entry name" value="INTEGRAL MEMBRANE PROTEIN-RELATED"/>
    <property type="match status" value="1"/>
</dbReference>